<dbReference type="PANTHER" id="PTHR43626:SF4">
    <property type="entry name" value="GCN5-RELATED N-ACETYLTRANSFERASE 2, CHLOROPLASTIC"/>
    <property type="match status" value="1"/>
</dbReference>
<dbReference type="Pfam" id="PF13508">
    <property type="entry name" value="Acetyltransf_7"/>
    <property type="match status" value="1"/>
</dbReference>
<dbReference type="PANTHER" id="PTHR43626">
    <property type="entry name" value="ACYL-COA N-ACYLTRANSFERASE"/>
    <property type="match status" value="1"/>
</dbReference>
<comment type="caution">
    <text evidence="4">The sequence shown here is derived from an EMBL/GenBank/DDBJ whole genome shotgun (WGS) entry which is preliminary data.</text>
</comment>
<dbReference type="InterPro" id="IPR016181">
    <property type="entry name" value="Acyl_CoA_acyltransferase"/>
</dbReference>
<dbReference type="CDD" id="cd04301">
    <property type="entry name" value="NAT_SF"/>
    <property type="match status" value="1"/>
</dbReference>
<dbReference type="Proteomes" id="UP000241421">
    <property type="component" value="Unassembled WGS sequence"/>
</dbReference>
<accession>A0A2U2H939</accession>
<dbReference type="InterPro" id="IPR000182">
    <property type="entry name" value="GNAT_dom"/>
</dbReference>
<organism evidence="4 5">
    <name type="scientific">Massilia glaciei</name>
    <dbReference type="NCBI Taxonomy" id="1524097"/>
    <lineage>
        <taxon>Bacteria</taxon>
        <taxon>Pseudomonadati</taxon>
        <taxon>Pseudomonadota</taxon>
        <taxon>Betaproteobacteria</taxon>
        <taxon>Burkholderiales</taxon>
        <taxon>Oxalobacteraceae</taxon>
        <taxon>Telluria group</taxon>
        <taxon>Massilia</taxon>
    </lineage>
</organism>
<dbReference type="EMBL" id="PXWF02000343">
    <property type="protein sequence ID" value="PWF39097.1"/>
    <property type="molecule type" value="Genomic_DNA"/>
</dbReference>
<evidence type="ECO:0000313" key="4">
    <source>
        <dbReference type="EMBL" id="PWF39097.1"/>
    </source>
</evidence>
<gene>
    <name evidence="4" type="ORF">C7C56_027285</name>
</gene>
<dbReference type="InterPro" id="IPR045039">
    <property type="entry name" value="NSI-like"/>
</dbReference>
<evidence type="ECO:0000256" key="2">
    <source>
        <dbReference type="ARBA" id="ARBA00023315"/>
    </source>
</evidence>
<proteinExistence type="predicted"/>
<evidence type="ECO:0000313" key="5">
    <source>
        <dbReference type="Proteomes" id="UP000241421"/>
    </source>
</evidence>
<evidence type="ECO:0000259" key="3">
    <source>
        <dbReference type="PROSITE" id="PS51186"/>
    </source>
</evidence>
<feature type="domain" description="N-acetyltransferase" evidence="3">
    <location>
        <begin position="11"/>
        <end position="144"/>
    </location>
</feature>
<keyword evidence="2" id="KW-0012">Acyltransferase</keyword>
<dbReference type="Gene3D" id="3.40.630.30">
    <property type="match status" value="1"/>
</dbReference>
<evidence type="ECO:0000256" key="1">
    <source>
        <dbReference type="ARBA" id="ARBA00022679"/>
    </source>
</evidence>
<keyword evidence="1 4" id="KW-0808">Transferase</keyword>
<protein>
    <submittedName>
        <fullName evidence="4">N-acetyltransferase</fullName>
    </submittedName>
</protein>
<sequence length="144" mass="15962">MTAFCGKELGMQIRMDDQLEESEVVALYRANHWSSADKPRQLLAALRNSHALVTARDGAGRLVGLGNAISDGHLVVYFPHFLVDPACQRQGVGRRMMQALCARYAGFHQQMLTADGDAIAFYESMGFERAGQTQPMWIYAGSEH</sequence>
<reference evidence="4 5" key="1">
    <citation type="submission" date="2018-04" db="EMBL/GenBank/DDBJ databases">
        <title>Massilia violaceinigra sp. nov., a novel purple-pigmented bacterium isolated from Tianshan glacier, Xinjiang, China.</title>
        <authorList>
            <person name="Wang H."/>
        </authorList>
    </citation>
    <scope>NUCLEOTIDE SEQUENCE [LARGE SCALE GENOMIC DNA]</scope>
    <source>
        <strain evidence="4 5">B448-2</strain>
    </source>
</reference>
<dbReference type="SUPFAM" id="SSF55729">
    <property type="entry name" value="Acyl-CoA N-acyltransferases (Nat)"/>
    <property type="match status" value="1"/>
</dbReference>
<keyword evidence="5" id="KW-1185">Reference proteome</keyword>
<dbReference type="AlphaFoldDB" id="A0A2U2H939"/>
<name>A0A2U2H939_9BURK</name>
<dbReference type="OrthoDB" id="9789605at2"/>
<dbReference type="GO" id="GO:0008080">
    <property type="term" value="F:N-acetyltransferase activity"/>
    <property type="evidence" value="ECO:0007669"/>
    <property type="project" value="InterPro"/>
</dbReference>
<dbReference type="PROSITE" id="PS51186">
    <property type="entry name" value="GNAT"/>
    <property type="match status" value="1"/>
</dbReference>
<dbReference type="GO" id="GO:0005737">
    <property type="term" value="C:cytoplasm"/>
    <property type="evidence" value="ECO:0007669"/>
    <property type="project" value="TreeGrafter"/>
</dbReference>